<keyword evidence="1" id="KW-0812">Transmembrane</keyword>
<keyword evidence="1" id="KW-1133">Transmembrane helix</keyword>
<organism evidence="3 4">
    <name type="scientific">Sphingobacterium spiritivorum</name>
    <name type="common">Flavobacterium spiritivorum</name>
    <dbReference type="NCBI Taxonomy" id="258"/>
    <lineage>
        <taxon>Bacteria</taxon>
        <taxon>Pseudomonadati</taxon>
        <taxon>Bacteroidota</taxon>
        <taxon>Sphingobacteriia</taxon>
        <taxon>Sphingobacteriales</taxon>
        <taxon>Sphingobacteriaceae</taxon>
        <taxon>Sphingobacterium</taxon>
    </lineage>
</organism>
<dbReference type="AlphaFoldDB" id="A0A380CQJ9"/>
<dbReference type="Gene3D" id="3.10.620.30">
    <property type="match status" value="1"/>
</dbReference>
<dbReference type="InterPro" id="IPR024618">
    <property type="entry name" value="DUF3857"/>
</dbReference>
<feature type="transmembrane region" description="Helical" evidence="1">
    <location>
        <begin position="701"/>
        <end position="730"/>
    </location>
</feature>
<dbReference type="EMBL" id="UGYW01000002">
    <property type="protein sequence ID" value="SUJ24516.1"/>
    <property type="molecule type" value="Genomic_DNA"/>
</dbReference>
<feature type="transmembrane region" description="Helical" evidence="1">
    <location>
        <begin position="660"/>
        <end position="680"/>
    </location>
</feature>
<name>A0A380CQJ9_SPHSI</name>
<accession>A0A380CQJ9</accession>
<feature type="transmembrane region" description="Helical" evidence="1">
    <location>
        <begin position="783"/>
        <end position="804"/>
    </location>
</feature>
<dbReference type="InterPro" id="IPR019690">
    <property type="entry name" value="DUF2569"/>
</dbReference>
<dbReference type="RefSeq" id="WP_115171033.1">
    <property type="nucleotide sequence ID" value="NZ_UGYW01000002.1"/>
</dbReference>
<evidence type="ECO:0000313" key="3">
    <source>
        <dbReference type="EMBL" id="SUJ24516.1"/>
    </source>
</evidence>
<dbReference type="SUPFAM" id="SSF54001">
    <property type="entry name" value="Cysteine proteinases"/>
    <property type="match status" value="1"/>
</dbReference>
<feature type="transmembrane region" description="Helical" evidence="1">
    <location>
        <begin position="750"/>
        <end position="774"/>
    </location>
</feature>
<protein>
    <submittedName>
        <fullName evidence="3">Domain of Uncharacterized Function with PDB structure</fullName>
    </submittedName>
</protein>
<dbReference type="Proteomes" id="UP000254893">
    <property type="component" value="Unassembled WGS sequence"/>
</dbReference>
<dbReference type="Gene3D" id="2.60.40.3140">
    <property type="match status" value="1"/>
</dbReference>
<reference evidence="3 4" key="1">
    <citation type="submission" date="2018-06" db="EMBL/GenBank/DDBJ databases">
        <authorList>
            <consortium name="Pathogen Informatics"/>
            <person name="Doyle S."/>
        </authorList>
    </citation>
    <scope>NUCLEOTIDE SEQUENCE [LARGE SCALE GENOMIC DNA]</scope>
    <source>
        <strain evidence="3 4">NCTC11388</strain>
    </source>
</reference>
<evidence type="ECO:0000259" key="2">
    <source>
        <dbReference type="Pfam" id="PF12969"/>
    </source>
</evidence>
<feature type="domain" description="DUF3857" evidence="2">
    <location>
        <begin position="72"/>
        <end position="236"/>
    </location>
</feature>
<evidence type="ECO:0000313" key="4">
    <source>
        <dbReference type="Proteomes" id="UP000254893"/>
    </source>
</evidence>
<dbReference type="Pfam" id="PF10754">
    <property type="entry name" value="DUF2569"/>
    <property type="match status" value="1"/>
</dbReference>
<evidence type="ECO:0000256" key="1">
    <source>
        <dbReference type="SAM" id="Phobius"/>
    </source>
</evidence>
<sequence length="878" mass="101214">MFPFPLRHILLSFVFFCVLQICISAQIPRIYQENKPAWIQKSSKSPQKINQRDIEAGFVYESLDYQVHIEQKVVYSRQVKEIVSTDGVDQAGQIYVSFSPDYQKLFFHEIQLIRQGKVLNKLDLSKFKVVANETDLSRFLYNGTYAAYLILDDLRVGDKLVISYSLKGFNPAIGNKFADDYYFQGTEPIALNHVSYIAAKDRPVKFKTFNGQSDPRIEPLGQGLISYSWEETNLPVIHSENYEPYWYFNHKYIQISDYQSWQEVADWAGKLNPVVTTNPGGALKNKIEEFWARSKGDAYKYLALVTRFVQNDIRYMGVEVGEYSHRSNNPNKVVEQRYGDCKDKSMLLATFLKTKGIDCELVLVNSYNRYKLEDFLPSPWVFNHMVVKATINDRAQFIDPTFSNQGGNIRDLYFPFYGNALVIKAKTQIEDTPRDVNGKTKVLEQYKSLDSNRAQLIVKTTYTGYQADNNRSMLNSTSRTALEKNYLDYYTKLYPEIKRTDTVKVRDDREKNEIEIIETYEINKFAKTEDATKKKYLTFFASDMFSQIPAVNSNRKAPVSLNFPFTAEYEVQYVSDKAKDIQDAPVFIDRNSYTFGKSVKVDGDTLKMNFQLAIHEPSVAIDKVPEFMEDFNNTEDLFSYSYYINDNGSIGYTNGGISTVSWFAILITCITLAFCGFIFYKWNKKEDKSRLIYEADYVPSIGGWLVLLGLGLVASLLRITVDFFTIGFFYSQLWSAYDIYGVSQGIVFRLLVAFELIINLLTMSLLGFTIYLFFRKRDIFPKVALLTIGVMFFGPVLDLLLIELSGLRIPEESPESYTELIRTMIFGAIWCSYLVKSDRVKETFVVKYRNKEVTPTAVEEVVQQDNPDADNNENIKEL</sequence>
<dbReference type="InterPro" id="IPR038765">
    <property type="entry name" value="Papain-like_cys_pep_sf"/>
</dbReference>
<dbReference type="Pfam" id="PF12969">
    <property type="entry name" value="DUF3857"/>
    <property type="match status" value="1"/>
</dbReference>
<keyword evidence="1" id="KW-0472">Membrane</keyword>
<proteinExistence type="predicted"/>
<gene>
    <name evidence="3" type="ORF">NCTC11388_03577</name>
</gene>